<dbReference type="InterPro" id="IPR044957">
    <property type="entry name" value="Ribosomal_bL32_bact"/>
</dbReference>
<dbReference type="GeneID" id="89662718"/>
<evidence type="ECO:0000313" key="9">
    <source>
        <dbReference type="Proteomes" id="UP000595420"/>
    </source>
</evidence>
<proteinExistence type="inferred from homology"/>
<gene>
    <name evidence="5 7" type="primary">rpmF</name>
    <name evidence="6" type="ORF">B7Z70_03480</name>
    <name evidence="7" type="ORF">H2515_08370</name>
</gene>
<dbReference type="GO" id="GO:0006412">
    <property type="term" value="P:translation"/>
    <property type="evidence" value="ECO:0007669"/>
    <property type="project" value="UniProtKB-UniRule"/>
</dbReference>
<organism evidence="6 8">
    <name type="scientific">Acidithiobacillus ferrivorans</name>
    <dbReference type="NCBI Taxonomy" id="160808"/>
    <lineage>
        <taxon>Bacteria</taxon>
        <taxon>Pseudomonadati</taxon>
        <taxon>Pseudomonadota</taxon>
        <taxon>Acidithiobacillia</taxon>
        <taxon>Acidithiobacillales</taxon>
        <taxon>Acidithiobacillaceae</taxon>
        <taxon>Acidithiobacillus</taxon>
    </lineage>
</organism>
<sequence>MAVPQSKTSHSRRNMRRAHDFLVTVNRSVCANCGAAKLPHHVCPECGFYKGREMVKKAVEA</sequence>
<keyword evidence="2 5" id="KW-0689">Ribosomal protein</keyword>
<name>A0A257TBD3_9PROT</name>
<dbReference type="PANTHER" id="PTHR35534">
    <property type="entry name" value="50S RIBOSOMAL PROTEIN L32"/>
    <property type="match status" value="1"/>
</dbReference>
<dbReference type="RefSeq" id="WP_014028846.1">
    <property type="nucleotide sequence ID" value="NZ_CCCS020000034.1"/>
</dbReference>
<evidence type="ECO:0000313" key="8">
    <source>
        <dbReference type="Proteomes" id="UP000216779"/>
    </source>
</evidence>
<reference evidence="7 9" key="2">
    <citation type="submission" date="2020-07" db="EMBL/GenBank/DDBJ databases">
        <title>Complete genome sequence analysis of Acidithiobacillus ferrivorans XJFY6S-08 reveals extreme environmental adaptation to alpine acid mine drainage.</title>
        <authorList>
            <person name="Yan L."/>
            <person name="Ni Y."/>
        </authorList>
    </citation>
    <scope>NUCLEOTIDE SEQUENCE [LARGE SCALE GENOMIC DNA]</scope>
    <source>
        <strain evidence="7 9">XJFY6S-08</strain>
    </source>
</reference>
<evidence type="ECO:0000256" key="5">
    <source>
        <dbReference type="HAMAP-Rule" id="MF_00340"/>
    </source>
</evidence>
<dbReference type="InterPro" id="IPR002677">
    <property type="entry name" value="Ribosomal_bL32"/>
</dbReference>
<dbReference type="Proteomes" id="UP000216779">
    <property type="component" value="Unassembled WGS sequence"/>
</dbReference>
<reference evidence="6 8" key="1">
    <citation type="submission" date="2017-03" db="EMBL/GenBank/DDBJ databases">
        <title>Lifting the veil on microbial sulfur biogeochemistry in mining wastewaters.</title>
        <authorList>
            <person name="Kantor R.S."/>
            <person name="Colenbrander Nelson T."/>
            <person name="Marshall S."/>
            <person name="Bennett D."/>
            <person name="Apte S."/>
            <person name="Camacho D."/>
            <person name="Thomas B.C."/>
            <person name="Warren L.A."/>
            <person name="Banfield J.F."/>
        </authorList>
    </citation>
    <scope>NUCLEOTIDE SEQUENCE [LARGE SCALE GENOMIC DNA]</scope>
    <source>
        <strain evidence="6">21-59-9</strain>
    </source>
</reference>
<dbReference type="EMBL" id="NCBC01000073">
    <property type="protein sequence ID" value="OYV82060.1"/>
    <property type="molecule type" value="Genomic_DNA"/>
</dbReference>
<dbReference type="Proteomes" id="UP000595420">
    <property type="component" value="Chromosome"/>
</dbReference>
<evidence type="ECO:0000313" key="6">
    <source>
        <dbReference type="EMBL" id="OYV82060.1"/>
    </source>
</evidence>
<dbReference type="SUPFAM" id="SSF57829">
    <property type="entry name" value="Zn-binding ribosomal proteins"/>
    <property type="match status" value="1"/>
</dbReference>
<dbReference type="Gene3D" id="1.20.5.640">
    <property type="entry name" value="Single helix bin"/>
    <property type="match status" value="1"/>
</dbReference>
<accession>A0A257TBD3</accession>
<evidence type="ECO:0000256" key="1">
    <source>
        <dbReference type="ARBA" id="ARBA00008560"/>
    </source>
</evidence>
<dbReference type="GO" id="GO:0003735">
    <property type="term" value="F:structural constituent of ribosome"/>
    <property type="evidence" value="ECO:0007669"/>
    <property type="project" value="InterPro"/>
</dbReference>
<dbReference type="InterPro" id="IPR011332">
    <property type="entry name" value="Ribosomal_zn-bd"/>
</dbReference>
<comment type="similarity">
    <text evidence="1 5">Belongs to the bacterial ribosomal protein bL32 family.</text>
</comment>
<dbReference type="GO" id="GO:0015934">
    <property type="term" value="C:large ribosomal subunit"/>
    <property type="evidence" value="ECO:0007669"/>
    <property type="project" value="InterPro"/>
</dbReference>
<dbReference type="PANTHER" id="PTHR35534:SF1">
    <property type="entry name" value="LARGE RIBOSOMAL SUBUNIT PROTEIN BL32"/>
    <property type="match status" value="1"/>
</dbReference>
<keyword evidence="3 5" id="KW-0687">Ribonucleoprotein</keyword>
<evidence type="ECO:0000256" key="2">
    <source>
        <dbReference type="ARBA" id="ARBA00022980"/>
    </source>
</evidence>
<evidence type="ECO:0000313" key="7">
    <source>
        <dbReference type="EMBL" id="QQD71498.1"/>
    </source>
</evidence>
<protein>
    <recommendedName>
        <fullName evidence="4 5">Large ribosomal subunit protein bL32</fullName>
    </recommendedName>
</protein>
<dbReference type="AlphaFoldDB" id="A0A257TBD3"/>
<dbReference type="NCBIfam" id="TIGR01031">
    <property type="entry name" value="rpmF_bact"/>
    <property type="match status" value="1"/>
</dbReference>
<dbReference type="EMBL" id="CP059488">
    <property type="protein sequence ID" value="QQD71498.1"/>
    <property type="molecule type" value="Genomic_DNA"/>
</dbReference>
<dbReference type="OrthoDB" id="9801927at2"/>
<evidence type="ECO:0000256" key="4">
    <source>
        <dbReference type="ARBA" id="ARBA00035178"/>
    </source>
</evidence>
<dbReference type="HAMAP" id="MF_00340">
    <property type="entry name" value="Ribosomal_bL32"/>
    <property type="match status" value="1"/>
</dbReference>
<dbReference type="Pfam" id="PF01783">
    <property type="entry name" value="Ribosomal_L32p"/>
    <property type="match status" value="1"/>
</dbReference>
<evidence type="ECO:0000256" key="3">
    <source>
        <dbReference type="ARBA" id="ARBA00023274"/>
    </source>
</evidence>